<protein>
    <submittedName>
        <fullName evidence="1">Uncharacterized protein</fullName>
    </submittedName>
</protein>
<sequence>MVTKVLGLASGALVASLGVWAFNDWRHVSDDDRLTAILQDHCLPYVRSGDAPFDGMGRSPGVYDRVDLNDGFKDGGALLIHDARFVAQWGLSADSGPDGDTTFRVCDVKPTYGTDTVAGFVVAPDGFIARYSDVIAPDGALVADRDAVPDSPVILGWFNENGDQSDGLRVVMAVSTGLVSSLLVGLPLAE</sequence>
<evidence type="ECO:0000313" key="1">
    <source>
        <dbReference type="EMBL" id="MCF2871152.1"/>
    </source>
</evidence>
<reference evidence="1 2" key="1">
    <citation type="submission" date="2022-01" db="EMBL/GenBank/DDBJ databases">
        <title>Octadecabacter sp. nov., isolated from a marine alga.</title>
        <authorList>
            <person name="Jin M.S."/>
            <person name="Kim H.M."/>
            <person name="Han D.M."/>
            <person name="Jung J.J."/>
            <person name="Jeon C.O."/>
        </authorList>
    </citation>
    <scope>NUCLEOTIDE SEQUENCE [LARGE SCALE GENOMIC DNA]</scope>
    <source>
        <strain evidence="1 2">G9-8</strain>
    </source>
</reference>
<organism evidence="1 2">
    <name type="scientific">Octadecabacter dasysiphoniae</name>
    <dbReference type="NCBI Taxonomy" id="2909341"/>
    <lineage>
        <taxon>Bacteria</taxon>
        <taxon>Pseudomonadati</taxon>
        <taxon>Pseudomonadota</taxon>
        <taxon>Alphaproteobacteria</taxon>
        <taxon>Rhodobacterales</taxon>
        <taxon>Roseobacteraceae</taxon>
        <taxon>Octadecabacter</taxon>
    </lineage>
</organism>
<accession>A0ABS9CV71</accession>
<gene>
    <name evidence="1" type="ORF">L0664_08745</name>
</gene>
<proteinExistence type="predicted"/>
<dbReference type="EMBL" id="JAKGAQ010000002">
    <property type="protein sequence ID" value="MCF2871152.1"/>
    <property type="molecule type" value="Genomic_DNA"/>
</dbReference>
<dbReference type="RefSeq" id="WP_235225269.1">
    <property type="nucleotide sequence ID" value="NZ_JAKGAQ010000002.1"/>
</dbReference>
<evidence type="ECO:0000313" key="2">
    <source>
        <dbReference type="Proteomes" id="UP001200557"/>
    </source>
</evidence>
<name>A0ABS9CV71_9RHOB</name>
<keyword evidence="2" id="KW-1185">Reference proteome</keyword>
<comment type="caution">
    <text evidence="1">The sequence shown here is derived from an EMBL/GenBank/DDBJ whole genome shotgun (WGS) entry which is preliminary data.</text>
</comment>
<dbReference type="Proteomes" id="UP001200557">
    <property type="component" value="Unassembled WGS sequence"/>
</dbReference>